<dbReference type="EMBL" id="RAWB01000128">
    <property type="protein sequence ID" value="RKH59753.1"/>
    <property type="molecule type" value="Genomic_DNA"/>
</dbReference>
<gene>
    <name evidence="1" type="ORF">D7V93_14360</name>
</gene>
<protein>
    <submittedName>
        <fullName evidence="1">Phytanoyl-CoA dioxygenase</fullName>
    </submittedName>
</protein>
<keyword evidence="1" id="KW-0560">Oxidoreductase</keyword>
<dbReference type="InterPro" id="IPR008775">
    <property type="entry name" value="Phytyl_CoA_dOase-like"/>
</dbReference>
<dbReference type="Pfam" id="PF05721">
    <property type="entry name" value="PhyH"/>
    <property type="match status" value="1"/>
</dbReference>
<dbReference type="SUPFAM" id="SSF51197">
    <property type="entry name" value="Clavaminate synthase-like"/>
    <property type="match status" value="1"/>
</dbReference>
<reference evidence="2" key="1">
    <citation type="submission" date="2018-09" db="EMBL/GenBank/DDBJ databases">
        <authorList>
            <person name="Livingstone P.G."/>
            <person name="Whitworth D.E."/>
        </authorList>
    </citation>
    <scope>NUCLEOTIDE SEQUENCE [LARGE SCALE GENOMIC DNA]</scope>
    <source>
        <strain evidence="2">CA051B</strain>
    </source>
</reference>
<dbReference type="RefSeq" id="WP_120643955.1">
    <property type="nucleotide sequence ID" value="NZ_RAWB01000128.1"/>
</dbReference>
<evidence type="ECO:0000313" key="2">
    <source>
        <dbReference type="Proteomes" id="UP000272888"/>
    </source>
</evidence>
<dbReference type="Gene3D" id="2.60.120.620">
    <property type="entry name" value="q2cbj1_9rhob like domain"/>
    <property type="match status" value="1"/>
</dbReference>
<name>A0A3A8PTQ2_9BACT</name>
<dbReference type="AlphaFoldDB" id="A0A3A8PTQ2"/>
<keyword evidence="1" id="KW-0223">Dioxygenase</keyword>
<sequence length="256" mass="28409">MSHDARSEQFMRDGFLRLDGAFPRELADEARAILWTDTGCDPRKPSTWTRPVIRLGMYTQQPFVDAANTPVLHAAFDELVGAGRWLPCRAMGTFPVRFPSPDDPGDAGWHIDVGFDFDKPDFMDWRANVASKGRALLMLFLFSDVGEDDAPTRIRVGSHQDVARLLGPAGEAGLTLRQLAANGFEESAHRREVLATGEAGTVYLCHPFLVHSAQAHRGQRPRFMAQPPLLPREPLSLARLPEDTSPVEEAIRRAVT</sequence>
<organism evidence="1 2">
    <name type="scientific">Corallococcus llansteffanensis</name>
    <dbReference type="NCBI Taxonomy" id="2316731"/>
    <lineage>
        <taxon>Bacteria</taxon>
        <taxon>Pseudomonadati</taxon>
        <taxon>Myxococcota</taxon>
        <taxon>Myxococcia</taxon>
        <taxon>Myxococcales</taxon>
        <taxon>Cystobacterineae</taxon>
        <taxon>Myxococcaceae</taxon>
        <taxon>Corallococcus</taxon>
    </lineage>
</organism>
<keyword evidence="2" id="KW-1185">Reference proteome</keyword>
<proteinExistence type="predicted"/>
<comment type="caution">
    <text evidence="1">The sequence shown here is derived from an EMBL/GenBank/DDBJ whole genome shotgun (WGS) entry which is preliminary data.</text>
</comment>
<dbReference type="GO" id="GO:0016706">
    <property type="term" value="F:2-oxoglutarate-dependent dioxygenase activity"/>
    <property type="evidence" value="ECO:0007669"/>
    <property type="project" value="UniProtKB-ARBA"/>
</dbReference>
<evidence type="ECO:0000313" key="1">
    <source>
        <dbReference type="EMBL" id="RKH59753.1"/>
    </source>
</evidence>
<dbReference type="Proteomes" id="UP000272888">
    <property type="component" value="Unassembled WGS sequence"/>
</dbReference>
<accession>A0A3A8PTQ2</accession>